<name>A0A917C1Q4_9PROT</name>
<dbReference type="Proteomes" id="UP000632498">
    <property type="component" value="Unassembled WGS sequence"/>
</dbReference>
<comment type="caution">
    <text evidence="1">The sequence shown here is derived from an EMBL/GenBank/DDBJ whole genome shotgun (WGS) entry which is preliminary data.</text>
</comment>
<dbReference type="AlphaFoldDB" id="A0A917C1Q4"/>
<evidence type="ECO:0000313" key="1">
    <source>
        <dbReference type="EMBL" id="GGF63786.1"/>
    </source>
</evidence>
<keyword evidence="2" id="KW-1185">Reference proteome</keyword>
<reference evidence="1" key="1">
    <citation type="journal article" date="2014" name="Int. J. Syst. Evol. Microbiol.">
        <title>Complete genome sequence of Corynebacterium casei LMG S-19264T (=DSM 44701T), isolated from a smear-ripened cheese.</title>
        <authorList>
            <consortium name="US DOE Joint Genome Institute (JGI-PGF)"/>
            <person name="Walter F."/>
            <person name="Albersmeier A."/>
            <person name="Kalinowski J."/>
            <person name="Ruckert C."/>
        </authorList>
    </citation>
    <scope>NUCLEOTIDE SEQUENCE</scope>
    <source>
        <strain evidence="1">CGMCC 1.15254</strain>
    </source>
</reference>
<dbReference type="EMBL" id="BMHV01000010">
    <property type="protein sequence ID" value="GGF63786.1"/>
    <property type="molecule type" value="Genomic_DNA"/>
</dbReference>
<evidence type="ECO:0000313" key="2">
    <source>
        <dbReference type="Proteomes" id="UP000632498"/>
    </source>
</evidence>
<accession>A0A917C1Q4</accession>
<gene>
    <name evidence="1" type="ORF">GCM10011332_17250</name>
</gene>
<dbReference type="RefSeq" id="WP_188663883.1">
    <property type="nucleotide sequence ID" value="NZ_BMHV01000010.1"/>
</dbReference>
<reference evidence="1" key="2">
    <citation type="submission" date="2020-09" db="EMBL/GenBank/DDBJ databases">
        <authorList>
            <person name="Sun Q."/>
            <person name="Zhou Y."/>
        </authorList>
    </citation>
    <scope>NUCLEOTIDE SEQUENCE</scope>
    <source>
        <strain evidence="1">CGMCC 1.15254</strain>
    </source>
</reference>
<proteinExistence type="predicted"/>
<protein>
    <submittedName>
        <fullName evidence="1">Uncharacterized protein</fullName>
    </submittedName>
</protein>
<sequence>MYQSQEYMEIGGKLITCPYNEDDYMYGVNLHGLLCRLHESGATHANDFHSIIVSSIECENRLSDSQKIHDIYNHIMHDLANLGVTPEQSAH</sequence>
<organism evidence="1 2">
    <name type="scientific">Terasakiella brassicae</name>
    <dbReference type="NCBI Taxonomy" id="1634917"/>
    <lineage>
        <taxon>Bacteria</taxon>
        <taxon>Pseudomonadati</taxon>
        <taxon>Pseudomonadota</taxon>
        <taxon>Alphaproteobacteria</taxon>
        <taxon>Rhodospirillales</taxon>
        <taxon>Terasakiellaceae</taxon>
        <taxon>Terasakiella</taxon>
    </lineage>
</organism>